<proteinExistence type="predicted"/>
<keyword evidence="2" id="KW-1185">Reference proteome</keyword>
<gene>
    <name evidence="1" type="ORF">I8748_21275</name>
</gene>
<name>A0A8J7HYM9_9NOST</name>
<protein>
    <submittedName>
        <fullName evidence="1">DUF2993 domain-containing protein</fullName>
    </submittedName>
</protein>
<dbReference type="AlphaFoldDB" id="A0A8J7HYM9"/>
<comment type="caution">
    <text evidence="1">The sequence shown here is derived from an EMBL/GenBank/DDBJ whole genome shotgun (WGS) entry which is preliminary data.</text>
</comment>
<reference evidence="1 2" key="1">
    <citation type="journal article" date="2021" name="Int. J. Syst. Evol. Microbiol.">
        <title>Amazonocrinis nigriterrae gen. nov., sp. nov., Atlanticothrix silvestris gen. nov., sp. nov. and Dendronalium phyllosphericum gen. nov., sp. nov., nostocacean cyanobacteria from Brazilian environments.</title>
        <authorList>
            <person name="Alvarenga D.O."/>
            <person name="Andreote A.P.D."/>
            <person name="Branco L.H.Z."/>
            <person name="Delbaje E."/>
            <person name="Cruz R.B."/>
            <person name="Varani A.M."/>
            <person name="Fiore M.F."/>
        </authorList>
    </citation>
    <scope>NUCLEOTIDE SEQUENCE [LARGE SCALE GENOMIC DNA]</scope>
    <source>
        <strain evidence="1 2">CENA67</strain>
    </source>
</reference>
<dbReference type="EMBL" id="JAECZC010000049">
    <property type="protein sequence ID" value="MBH8564684.1"/>
    <property type="molecule type" value="Genomic_DNA"/>
</dbReference>
<organism evidence="1 2">
    <name type="scientific">Amazonocrinis nigriterrae CENA67</name>
    <dbReference type="NCBI Taxonomy" id="2794033"/>
    <lineage>
        <taxon>Bacteria</taxon>
        <taxon>Bacillati</taxon>
        <taxon>Cyanobacteriota</taxon>
        <taxon>Cyanophyceae</taxon>
        <taxon>Nostocales</taxon>
        <taxon>Nostocaceae</taxon>
        <taxon>Amazonocrinis</taxon>
        <taxon>Amazonocrinis nigriterrae</taxon>
    </lineage>
</organism>
<evidence type="ECO:0000313" key="2">
    <source>
        <dbReference type="Proteomes" id="UP000632766"/>
    </source>
</evidence>
<dbReference type="InterPro" id="IPR021373">
    <property type="entry name" value="DUF2993"/>
</dbReference>
<dbReference type="Proteomes" id="UP000632766">
    <property type="component" value="Unassembled WGS sequence"/>
</dbReference>
<evidence type="ECO:0000313" key="1">
    <source>
        <dbReference type="EMBL" id="MBH8564684.1"/>
    </source>
</evidence>
<accession>A0A8J7HYM9</accession>
<sequence length="252" mass="28511">MPDEQPLEAQLLSHAAEIRISQQLDEVEKIDIDVQTDLLKIVQGKAEAVSVTGQGLVIQEDIRVQEIKLQTDNISISPFSALLGQIKLDEPVNAVARIILTESDINHILQTDFIRDFTENLQLDIDGETLSLDLQETQVLLPEDSKIELKGRLLIKERENTQPLAYTVRISPRFDSKTLMVESFNCIEGEGISLEFITALLKKVKKLLKIRHLKWEDMTISIKDIKAEKNSLKLLVEAYVKQIPSSSDILYP</sequence>
<dbReference type="Pfam" id="PF11209">
    <property type="entry name" value="LmeA"/>
    <property type="match status" value="1"/>
</dbReference>